<evidence type="ECO:0000256" key="2">
    <source>
        <dbReference type="ARBA" id="ARBA00022777"/>
    </source>
</evidence>
<dbReference type="EMBL" id="JHEG04000001">
    <property type="protein sequence ID" value="KAF3884996.1"/>
    <property type="molecule type" value="Genomic_DNA"/>
</dbReference>
<reference evidence="7" key="1">
    <citation type="journal article" date="2015" name="Genome Announc.">
        <title>Draft Genome Sequence of Tolypothrix boutellei Strain VB521301.</title>
        <authorList>
            <person name="Chandrababunaidu M.M."/>
            <person name="Singh D."/>
            <person name="Sen D."/>
            <person name="Bhan S."/>
            <person name="Das S."/>
            <person name="Gupta A."/>
            <person name="Adhikary S.P."/>
            <person name="Tripathy S."/>
        </authorList>
    </citation>
    <scope>NUCLEOTIDE SEQUENCE</scope>
    <source>
        <strain evidence="7">VB521301</strain>
    </source>
</reference>
<protein>
    <submittedName>
        <fullName evidence="7">Diguanylate cyclase</fullName>
    </submittedName>
</protein>
<feature type="domain" description="GGDEF" evidence="6">
    <location>
        <begin position="390"/>
        <end position="524"/>
    </location>
</feature>
<dbReference type="GO" id="GO:0005886">
    <property type="term" value="C:plasma membrane"/>
    <property type="evidence" value="ECO:0007669"/>
    <property type="project" value="TreeGrafter"/>
</dbReference>
<dbReference type="PANTHER" id="PTHR45138:SF9">
    <property type="entry name" value="DIGUANYLATE CYCLASE DGCM-RELATED"/>
    <property type="match status" value="1"/>
</dbReference>
<dbReference type="FunFam" id="3.30.70.270:FF:000001">
    <property type="entry name" value="Diguanylate cyclase domain protein"/>
    <property type="match status" value="1"/>
</dbReference>
<dbReference type="Gene3D" id="3.30.70.270">
    <property type="match status" value="1"/>
</dbReference>
<dbReference type="Pfam" id="PF00072">
    <property type="entry name" value="Response_reg"/>
    <property type="match status" value="1"/>
</dbReference>
<keyword evidence="4" id="KW-0175">Coiled coil</keyword>
<evidence type="ECO:0000313" key="7">
    <source>
        <dbReference type="EMBL" id="KAF3884996.1"/>
    </source>
</evidence>
<dbReference type="InterPro" id="IPR003018">
    <property type="entry name" value="GAF"/>
</dbReference>
<evidence type="ECO:0000256" key="3">
    <source>
        <dbReference type="PROSITE-ProRule" id="PRU00169"/>
    </source>
</evidence>
<dbReference type="SUPFAM" id="SSF52172">
    <property type="entry name" value="CheY-like"/>
    <property type="match status" value="1"/>
</dbReference>
<dbReference type="Proteomes" id="UP000029738">
    <property type="component" value="Unassembled WGS sequence"/>
</dbReference>
<dbReference type="Pfam" id="PF00990">
    <property type="entry name" value="GGDEF"/>
    <property type="match status" value="1"/>
</dbReference>
<evidence type="ECO:0000256" key="4">
    <source>
        <dbReference type="SAM" id="Coils"/>
    </source>
</evidence>
<evidence type="ECO:0000259" key="6">
    <source>
        <dbReference type="PROSITE" id="PS50887"/>
    </source>
</evidence>
<dbReference type="InterPro" id="IPR043128">
    <property type="entry name" value="Rev_trsase/Diguanyl_cyclase"/>
</dbReference>
<dbReference type="NCBIfam" id="TIGR00254">
    <property type="entry name" value="GGDEF"/>
    <property type="match status" value="1"/>
</dbReference>
<dbReference type="CDD" id="cd19920">
    <property type="entry name" value="REC_PA4781-like"/>
    <property type="match status" value="1"/>
</dbReference>
<feature type="coiled-coil region" evidence="4">
    <location>
        <begin position="142"/>
        <end position="176"/>
    </location>
</feature>
<evidence type="ECO:0000256" key="1">
    <source>
        <dbReference type="ARBA" id="ARBA00022679"/>
    </source>
</evidence>
<gene>
    <name evidence="7" type="ORF">DA73_0400005615</name>
</gene>
<dbReference type="SMART" id="SM00065">
    <property type="entry name" value="GAF"/>
    <property type="match status" value="1"/>
</dbReference>
<evidence type="ECO:0000313" key="8">
    <source>
        <dbReference type="Proteomes" id="UP000029738"/>
    </source>
</evidence>
<dbReference type="InterPro" id="IPR029016">
    <property type="entry name" value="GAF-like_dom_sf"/>
</dbReference>
<keyword evidence="3" id="KW-0597">Phosphoprotein</keyword>
<dbReference type="AlphaFoldDB" id="A0A8S9SYS5"/>
<dbReference type="InterPro" id="IPR000160">
    <property type="entry name" value="GGDEF_dom"/>
</dbReference>
<dbReference type="Gene3D" id="3.40.50.2300">
    <property type="match status" value="1"/>
</dbReference>
<dbReference type="GO" id="GO:0016301">
    <property type="term" value="F:kinase activity"/>
    <property type="evidence" value="ECO:0007669"/>
    <property type="project" value="UniProtKB-KW"/>
</dbReference>
<accession>A0A8S9SYS5</accession>
<comment type="caution">
    <text evidence="7">The sequence shown here is derived from an EMBL/GenBank/DDBJ whole genome shotgun (WGS) entry which is preliminary data.</text>
</comment>
<dbReference type="Pfam" id="PF13185">
    <property type="entry name" value="GAF_2"/>
    <property type="match status" value="1"/>
</dbReference>
<dbReference type="CDD" id="cd01949">
    <property type="entry name" value="GGDEF"/>
    <property type="match status" value="1"/>
</dbReference>
<evidence type="ECO:0000259" key="5">
    <source>
        <dbReference type="PROSITE" id="PS50110"/>
    </source>
</evidence>
<reference evidence="7" key="2">
    <citation type="submission" date="2019-11" db="EMBL/GenBank/DDBJ databases">
        <title>Improved Assembly of Tolypothrix boutellei genome.</title>
        <authorList>
            <person name="Sarangi A.N."/>
            <person name="Mukherjee M."/>
            <person name="Ghosh S."/>
            <person name="Singh D."/>
            <person name="Das A."/>
            <person name="Kant S."/>
            <person name="Prusty A."/>
            <person name="Tripathy S."/>
        </authorList>
    </citation>
    <scope>NUCLEOTIDE SEQUENCE</scope>
    <source>
        <strain evidence="7">VB521301</strain>
    </source>
</reference>
<name>A0A8S9SYS5_9CYAN</name>
<dbReference type="GO" id="GO:0000160">
    <property type="term" value="P:phosphorelay signal transduction system"/>
    <property type="evidence" value="ECO:0007669"/>
    <property type="project" value="InterPro"/>
</dbReference>
<dbReference type="GO" id="GO:0043709">
    <property type="term" value="P:cell adhesion involved in single-species biofilm formation"/>
    <property type="evidence" value="ECO:0007669"/>
    <property type="project" value="TreeGrafter"/>
</dbReference>
<keyword evidence="2" id="KW-0418">Kinase</keyword>
<dbReference type="PANTHER" id="PTHR45138">
    <property type="entry name" value="REGULATORY COMPONENTS OF SENSORY TRANSDUCTION SYSTEM"/>
    <property type="match status" value="1"/>
</dbReference>
<dbReference type="RefSeq" id="WP_038088902.1">
    <property type="nucleotide sequence ID" value="NZ_JHEG04000001.1"/>
</dbReference>
<dbReference type="InterPro" id="IPR050469">
    <property type="entry name" value="Diguanylate_Cyclase"/>
</dbReference>
<dbReference type="SUPFAM" id="SSF55781">
    <property type="entry name" value="GAF domain-like"/>
    <property type="match status" value="1"/>
</dbReference>
<dbReference type="InterPro" id="IPR001789">
    <property type="entry name" value="Sig_transdc_resp-reg_receiver"/>
</dbReference>
<sequence>MLIQNQESENKYQDVTLAVLEDTQTLKNHADLLIVDDNIANLTLLFTILSQQGYKVRKALGGEAALKTIFLEPPDLILLDIKMPGIDGYAVCTQLKASPQTREIPIIFLSALDEAVDKIRAFEVGGEDYITKPFLAEEVLIRIRYQLNIQKQRQQLKEHNRLLQKEIQERKQAEAATQLLLTTIHAVHQASDFKDALKILLCMVRQAIDWDYGEGWILDDGTITLQLSQTCHDPMHDLSLMQFHQARLGITFTDGVGLLGRVWVTQQSEWIEDVSQKQAPVFLRTEAANRAGLKAAFGVPIVLQEQVLAVLVFFKRSPLPYDPKLVQLVNAVAIELAEFIQRKQTEEALIRTNHELQRLATLDGLTQVNNRRCFDEVLEREWQRLQRRQAFLALIMCDIDYFKFYNDCYGHVAGDNCLKEVAHAIVRACKRPADLVARYGGEEFAVLLPETDIEGAICIAQQIRQQVAKLAIPHAGSRASTHVTLSMGIASLIPTPESLQEKLIVTADRALYKAKAQGRDTYHI</sequence>
<dbReference type="SUPFAM" id="SSF55073">
    <property type="entry name" value="Nucleotide cyclase"/>
    <property type="match status" value="1"/>
</dbReference>
<dbReference type="InterPro" id="IPR029787">
    <property type="entry name" value="Nucleotide_cyclase"/>
</dbReference>
<feature type="domain" description="Response regulatory" evidence="5">
    <location>
        <begin position="31"/>
        <end position="147"/>
    </location>
</feature>
<dbReference type="SMART" id="SM00448">
    <property type="entry name" value="REC"/>
    <property type="match status" value="1"/>
</dbReference>
<dbReference type="Gene3D" id="3.30.450.40">
    <property type="match status" value="1"/>
</dbReference>
<dbReference type="InterPro" id="IPR011006">
    <property type="entry name" value="CheY-like_superfamily"/>
</dbReference>
<dbReference type="PROSITE" id="PS50887">
    <property type="entry name" value="GGDEF"/>
    <property type="match status" value="1"/>
</dbReference>
<keyword evidence="8" id="KW-1185">Reference proteome</keyword>
<organism evidence="7 8">
    <name type="scientific">Tolypothrix bouteillei VB521301</name>
    <dbReference type="NCBI Taxonomy" id="1479485"/>
    <lineage>
        <taxon>Bacteria</taxon>
        <taxon>Bacillati</taxon>
        <taxon>Cyanobacteriota</taxon>
        <taxon>Cyanophyceae</taxon>
        <taxon>Nostocales</taxon>
        <taxon>Tolypothrichaceae</taxon>
        <taxon>Tolypothrix</taxon>
    </lineage>
</organism>
<dbReference type="GO" id="GO:1902201">
    <property type="term" value="P:negative regulation of bacterial-type flagellum-dependent cell motility"/>
    <property type="evidence" value="ECO:0007669"/>
    <property type="project" value="TreeGrafter"/>
</dbReference>
<keyword evidence="1" id="KW-0808">Transferase</keyword>
<feature type="modified residue" description="4-aspartylphosphate" evidence="3">
    <location>
        <position position="80"/>
    </location>
</feature>
<dbReference type="GO" id="GO:0052621">
    <property type="term" value="F:diguanylate cyclase activity"/>
    <property type="evidence" value="ECO:0007669"/>
    <property type="project" value="TreeGrafter"/>
</dbReference>
<dbReference type="PROSITE" id="PS50110">
    <property type="entry name" value="RESPONSE_REGULATORY"/>
    <property type="match status" value="1"/>
</dbReference>
<proteinExistence type="predicted"/>
<dbReference type="SMART" id="SM00267">
    <property type="entry name" value="GGDEF"/>
    <property type="match status" value="1"/>
</dbReference>